<evidence type="ECO:0000313" key="1">
    <source>
        <dbReference type="EMBL" id="KKK79161.1"/>
    </source>
</evidence>
<accession>A0A0F9B3M5</accession>
<protein>
    <submittedName>
        <fullName evidence="1">Uncharacterized protein</fullName>
    </submittedName>
</protein>
<proteinExistence type="predicted"/>
<sequence length="65" mass="7562">MRGLFPINKLNLICCKCGNIIETLPQSCAQDILINEDNQILCYMGEKYGYRPLEEIICEYCQKKE</sequence>
<dbReference type="AlphaFoldDB" id="A0A0F9B3M5"/>
<comment type="caution">
    <text evidence="1">The sequence shown here is derived from an EMBL/GenBank/DDBJ whole genome shotgun (WGS) entry which is preliminary data.</text>
</comment>
<organism evidence="1">
    <name type="scientific">marine sediment metagenome</name>
    <dbReference type="NCBI Taxonomy" id="412755"/>
    <lineage>
        <taxon>unclassified sequences</taxon>
        <taxon>metagenomes</taxon>
        <taxon>ecological metagenomes</taxon>
    </lineage>
</organism>
<reference evidence="1" key="1">
    <citation type="journal article" date="2015" name="Nature">
        <title>Complex archaea that bridge the gap between prokaryotes and eukaryotes.</title>
        <authorList>
            <person name="Spang A."/>
            <person name="Saw J.H."/>
            <person name="Jorgensen S.L."/>
            <person name="Zaremba-Niedzwiedzka K."/>
            <person name="Martijn J."/>
            <person name="Lind A.E."/>
            <person name="van Eijk R."/>
            <person name="Schleper C."/>
            <person name="Guy L."/>
            <person name="Ettema T.J."/>
        </authorList>
    </citation>
    <scope>NUCLEOTIDE SEQUENCE</scope>
</reference>
<name>A0A0F9B3M5_9ZZZZ</name>
<gene>
    <name evidence="1" type="ORF">LCGC14_2836270</name>
</gene>
<dbReference type="EMBL" id="LAZR01054155">
    <property type="protein sequence ID" value="KKK79161.1"/>
    <property type="molecule type" value="Genomic_DNA"/>
</dbReference>